<keyword evidence="2" id="KW-0808">Transferase</keyword>
<dbReference type="EMBL" id="JBHTGR010000010">
    <property type="protein sequence ID" value="MFC7746890.1"/>
    <property type="molecule type" value="Genomic_DNA"/>
</dbReference>
<dbReference type="Pfam" id="PF00583">
    <property type="entry name" value="Acetyltransf_1"/>
    <property type="match status" value="1"/>
</dbReference>
<dbReference type="EC" id="2.3.1.-" evidence="2"/>
<keyword evidence="2" id="KW-0012">Acyltransferase</keyword>
<reference evidence="3" key="1">
    <citation type="journal article" date="2019" name="Int. J. Syst. Evol. Microbiol.">
        <title>The Global Catalogue of Microorganisms (GCM) 10K type strain sequencing project: providing services to taxonomists for standard genome sequencing and annotation.</title>
        <authorList>
            <consortium name="The Broad Institute Genomics Platform"/>
            <consortium name="The Broad Institute Genome Sequencing Center for Infectious Disease"/>
            <person name="Wu L."/>
            <person name="Ma J."/>
        </authorList>
    </citation>
    <scope>NUCLEOTIDE SEQUENCE [LARGE SCALE GENOMIC DNA]</scope>
    <source>
        <strain evidence="3">JCM 30234</strain>
    </source>
</reference>
<evidence type="ECO:0000259" key="1">
    <source>
        <dbReference type="PROSITE" id="PS51186"/>
    </source>
</evidence>
<protein>
    <submittedName>
        <fullName evidence="2">GNAT family N-acetyltransferase</fullName>
        <ecNumber evidence="2">2.3.1.-</ecNumber>
    </submittedName>
</protein>
<accession>A0ABW2UW69</accession>
<gene>
    <name evidence="2" type="ORF">ACFQU8_06530</name>
</gene>
<sequence length="252" mass="29897">MQQITFENIYTLGNIATENALYRHFHYPDMLISYDSNFIEFKVLPSLTEFKRVEIYLREYHFKRGQRHLKFYFPVNIKPSEELNIYLTDMGYEIGFQELYAIQPKQFPSVENNPDIDIEKVTNKNLAVNLDLQYRNDLEFGREFADQKANLIKRQFEGQDIQQVLAFYKESPAGYVDVIISDETVEIDNLTVDESFRNKGIGSRLQKFVMDSFPERIVILVADGEDTPKEMYKKQNYKYQGFKYEAQKIYQD</sequence>
<dbReference type="Gene3D" id="3.40.630.30">
    <property type="match status" value="1"/>
</dbReference>
<dbReference type="InterPro" id="IPR016181">
    <property type="entry name" value="Acyl_CoA_acyltransferase"/>
</dbReference>
<name>A0ABW2UW69_9BACI</name>
<evidence type="ECO:0000313" key="2">
    <source>
        <dbReference type="EMBL" id="MFC7746890.1"/>
    </source>
</evidence>
<keyword evidence="3" id="KW-1185">Reference proteome</keyword>
<organism evidence="2 3">
    <name type="scientific">Lentibacillus kimchii</name>
    <dbReference type="NCBI Taxonomy" id="1542911"/>
    <lineage>
        <taxon>Bacteria</taxon>
        <taxon>Bacillati</taxon>
        <taxon>Bacillota</taxon>
        <taxon>Bacilli</taxon>
        <taxon>Bacillales</taxon>
        <taxon>Bacillaceae</taxon>
        <taxon>Lentibacillus</taxon>
    </lineage>
</organism>
<dbReference type="RefSeq" id="WP_382358397.1">
    <property type="nucleotide sequence ID" value="NZ_JBHTGR010000010.1"/>
</dbReference>
<comment type="caution">
    <text evidence="2">The sequence shown here is derived from an EMBL/GenBank/DDBJ whole genome shotgun (WGS) entry which is preliminary data.</text>
</comment>
<dbReference type="SUPFAM" id="SSF55729">
    <property type="entry name" value="Acyl-CoA N-acyltransferases (Nat)"/>
    <property type="match status" value="1"/>
</dbReference>
<dbReference type="InterPro" id="IPR040549">
    <property type="entry name" value="DUF5613"/>
</dbReference>
<dbReference type="PROSITE" id="PS51186">
    <property type="entry name" value="GNAT"/>
    <property type="match status" value="1"/>
</dbReference>
<dbReference type="Pfam" id="PF18467">
    <property type="entry name" value="DUF5613"/>
    <property type="match status" value="1"/>
</dbReference>
<dbReference type="CDD" id="cd04301">
    <property type="entry name" value="NAT_SF"/>
    <property type="match status" value="1"/>
</dbReference>
<dbReference type="InterPro" id="IPR000182">
    <property type="entry name" value="GNAT_dom"/>
</dbReference>
<feature type="domain" description="N-acetyltransferase" evidence="1">
    <location>
        <begin position="116"/>
        <end position="252"/>
    </location>
</feature>
<proteinExistence type="predicted"/>
<dbReference type="Proteomes" id="UP001596620">
    <property type="component" value="Unassembled WGS sequence"/>
</dbReference>
<dbReference type="GO" id="GO:0016746">
    <property type="term" value="F:acyltransferase activity"/>
    <property type="evidence" value="ECO:0007669"/>
    <property type="project" value="UniProtKB-KW"/>
</dbReference>
<evidence type="ECO:0000313" key="3">
    <source>
        <dbReference type="Proteomes" id="UP001596620"/>
    </source>
</evidence>